<name>A0ABX6SYN4_9SPHN</name>
<organism evidence="2 3">
    <name type="scientific">Sphingomonas daechungensis</name>
    <dbReference type="NCBI Taxonomy" id="1176646"/>
    <lineage>
        <taxon>Bacteria</taxon>
        <taxon>Pseudomonadati</taxon>
        <taxon>Pseudomonadota</taxon>
        <taxon>Alphaproteobacteria</taxon>
        <taxon>Sphingomonadales</taxon>
        <taxon>Sphingomonadaceae</taxon>
        <taxon>Sphingomonas</taxon>
    </lineage>
</organism>
<sequence>MVSTPRSGSTLLYETLEQAPGLYSIGDESHRLIETVPGLAPQHRGWSSNRLTAIDATADRAEHLAEGFYRQLRDRDGNAPAGRARMLEKTPRTHFGFHSSTRSGRTPSSSICTGTCGRRSTACWRRGSQAAFGCIRAYLAGRGDLVPVVGSRLAAFERHALAGDRRSPMGNHNRDHARRSRTDPRSASARRRLWVLPGLAAG</sequence>
<dbReference type="EMBL" id="CP060780">
    <property type="protein sequence ID" value="QNP42686.1"/>
    <property type="molecule type" value="Genomic_DNA"/>
</dbReference>
<evidence type="ECO:0008006" key="4">
    <source>
        <dbReference type="Google" id="ProtNLM"/>
    </source>
</evidence>
<evidence type="ECO:0000256" key="1">
    <source>
        <dbReference type="SAM" id="MobiDB-lite"/>
    </source>
</evidence>
<accession>A0ABX6SYN4</accession>
<dbReference type="Gene3D" id="3.40.50.300">
    <property type="entry name" value="P-loop containing nucleotide triphosphate hydrolases"/>
    <property type="match status" value="1"/>
</dbReference>
<dbReference type="InterPro" id="IPR027417">
    <property type="entry name" value="P-loop_NTPase"/>
</dbReference>
<feature type="region of interest" description="Disordered" evidence="1">
    <location>
        <begin position="164"/>
        <end position="188"/>
    </location>
</feature>
<protein>
    <recommendedName>
        <fullName evidence="4">Sulfotransferase</fullName>
    </recommendedName>
</protein>
<evidence type="ECO:0000313" key="3">
    <source>
        <dbReference type="Proteomes" id="UP000516134"/>
    </source>
</evidence>
<dbReference type="Proteomes" id="UP000516134">
    <property type="component" value="Chromosome"/>
</dbReference>
<proteinExistence type="predicted"/>
<keyword evidence="3" id="KW-1185">Reference proteome</keyword>
<dbReference type="SUPFAM" id="SSF52540">
    <property type="entry name" value="P-loop containing nucleoside triphosphate hydrolases"/>
    <property type="match status" value="1"/>
</dbReference>
<gene>
    <name evidence="2" type="ORF">H9L15_11105</name>
</gene>
<evidence type="ECO:0000313" key="2">
    <source>
        <dbReference type="EMBL" id="QNP42686.1"/>
    </source>
</evidence>
<reference evidence="2 3" key="1">
    <citation type="submission" date="2020-08" db="EMBL/GenBank/DDBJ databases">
        <title>Genome sequence of Sphingomonas daechungensis KACC 18115T.</title>
        <authorList>
            <person name="Hyun D.-W."/>
            <person name="Bae J.-W."/>
        </authorList>
    </citation>
    <scope>NUCLEOTIDE SEQUENCE [LARGE SCALE GENOMIC DNA]</scope>
    <source>
        <strain evidence="2 3">KACC 18115</strain>
    </source>
</reference>